<evidence type="ECO:0000256" key="1">
    <source>
        <dbReference type="SAM" id="MobiDB-lite"/>
    </source>
</evidence>
<dbReference type="OrthoDB" id="113997at2759"/>
<feature type="region of interest" description="Disordered" evidence="1">
    <location>
        <begin position="133"/>
        <end position="210"/>
    </location>
</feature>
<evidence type="ECO:0000313" key="3">
    <source>
        <dbReference type="Proteomes" id="UP000198211"/>
    </source>
</evidence>
<organism evidence="2 3">
    <name type="scientific">Phytophthora megakarya</name>
    <dbReference type="NCBI Taxonomy" id="4795"/>
    <lineage>
        <taxon>Eukaryota</taxon>
        <taxon>Sar</taxon>
        <taxon>Stramenopiles</taxon>
        <taxon>Oomycota</taxon>
        <taxon>Peronosporomycetes</taxon>
        <taxon>Peronosporales</taxon>
        <taxon>Peronosporaceae</taxon>
        <taxon>Phytophthora</taxon>
    </lineage>
</organism>
<reference evidence="3" key="1">
    <citation type="submission" date="2017-03" db="EMBL/GenBank/DDBJ databases">
        <title>Phytopthora megakarya and P. palmivora, two closely related causual agents of cacao black pod achieved similar genome size and gene model numbers by different mechanisms.</title>
        <authorList>
            <person name="Ali S."/>
            <person name="Shao J."/>
            <person name="Larry D.J."/>
            <person name="Kronmiller B."/>
            <person name="Shen D."/>
            <person name="Strem M.D."/>
            <person name="Melnick R.L."/>
            <person name="Guiltinan M.J."/>
            <person name="Tyler B.M."/>
            <person name="Meinhardt L.W."/>
            <person name="Bailey B.A."/>
        </authorList>
    </citation>
    <scope>NUCLEOTIDE SEQUENCE [LARGE SCALE GENOMIC DNA]</scope>
    <source>
        <strain evidence="3">zdho120</strain>
    </source>
</reference>
<feature type="compositionally biased region" description="Polar residues" evidence="1">
    <location>
        <begin position="196"/>
        <end position="210"/>
    </location>
</feature>
<accession>A0A225VGM1</accession>
<feature type="non-terminal residue" evidence="2">
    <location>
        <position position="210"/>
    </location>
</feature>
<sequence>MEVLDAIRKDVIKQKEEETFNFFSRVEDLRALIASAEPAPDLNITIKMCCLSVERLSGDNGTSTAGKRKPYIAQVTVWDAKTKKGVASKPSIVSRAGVVYEFRQVDGVGFYADIPTARVQCERNIKNQIVELLPPLKKRGSPRESPSKKKAKTKQRERASSEVELDVSSSNDEEERNGGYDEGDGDVAMGPETKVGNGSISIRTRSNAAL</sequence>
<gene>
    <name evidence="2" type="ORF">PHMEG_00024033</name>
</gene>
<evidence type="ECO:0000313" key="2">
    <source>
        <dbReference type="EMBL" id="OWZ04119.1"/>
    </source>
</evidence>
<keyword evidence="3" id="KW-1185">Reference proteome</keyword>
<protein>
    <submittedName>
        <fullName evidence="2">Uncharacterized protein</fullName>
    </submittedName>
</protein>
<dbReference type="EMBL" id="NBNE01005142">
    <property type="protein sequence ID" value="OWZ04119.1"/>
    <property type="molecule type" value="Genomic_DNA"/>
</dbReference>
<dbReference type="AlphaFoldDB" id="A0A225VGM1"/>
<proteinExistence type="predicted"/>
<dbReference type="Proteomes" id="UP000198211">
    <property type="component" value="Unassembled WGS sequence"/>
</dbReference>
<name>A0A225VGM1_9STRA</name>
<feature type="compositionally biased region" description="Acidic residues" evidence="1">
    <location>
        <begin position="171"/>
        <end position="185"/>
    </location>
</feature>
<comment type="caution">
    <text evidence="2">The sequence shown here is derived from an EMBL/GenBank/DDBJ whole genome shotgun (WGS) entry which is preliminary data.</text>
</comment>